<accession>A0A6A4PS03</accession>
<reference evidence="2" key="1">
    <citation type="journal article" date="2020" name="Nat. Commun.">
        <title>Genome sequence of the cluster root forming white lupin.</title>
        <authorList>
            <person name="Hufnagel B."/>
            <person name="Marques A."/>
            <person name="Soriano A."/>
            <person name="Marques L."/>
            <person name="Divol F."/>
            <person name="Doumas P."/>
            <person name="Sallet E."/>
            <person name="Mancinotti D."/>
            <person name="Carrere S."/>
            <person name="Marande W."/>
            <person name="Arribat S."/>
            <person name="Keller J."/>
            <person name="Huneau C."/>
            <person name="Blein T."/>
            <person name="Aime D."/>
            <person name="Laguerre M."/>
            <person name="Taylor J."/>
            <person name="Schubert V."/>
            <person name="Nelson M."/>
            <person name="Geu-Flores F."/>
            <person name="Crespi M."/>
            <person name="Gallardo-Guerrero K."/>
            <person name="Delaux P.-M."/>
            <person name="Salse J."/>
            <person name="Berges H."/>
            <person name="Guyot R."/>
            <person name="Gouzy J."/>
            <person name="Peret B."/>
        </authorList>
    </citation>
    <scope>NUCLEOTIDE SEQUENCE [LARGE SCALE GENOMIC DNA]</scope>
    <source>
        <strain evidence="2">cv. Amiga</strain>
    </source>
</reference>
<name>A0A6A4PS03_LUPAL</name>
<evidence type="ECO:0000313" key="1">
    <source>
        <dbReference type="EMBL" id="KAE9604290.1"/>
    </source>
</evidence>
<evidence type="ECO:0000313" key="2">
    <source>
        <dbReference type="Proteomes" id="UP000447434"/>
    </source>
</evidence>
<protein>
    <submittedName>
        <fullName evidence="1">Uncharacterized protein</fullName>
    </submittedName>
</protein>
<proteinExistence type="predicted"/>
<sequence length="51" mass="6067">MKTVPYRPVRPENRRTRPLTGTAQLLYRTCKRTGQNRSVCIFFILNFIPKK</sequence>
<keyword evidence="2" id="KW-1185">Reference proteome</keyword>
<dbReference type="AlphaFoldDB" id="A0A6A4PS03"/>
<dbReference type="EMBL" id="WOCE01000011">
    <property type="protein sequence ID" value="KAE9604290.1"/>
    <property type="molecule type" value="Genomic_DNA"/>
</dbReference>
<dbReference type="Proteomes" id="UP000447434">
    <property type="component" value="Chromosome 11"/>
</dbReference>
<comment type="caution">
    <text evidence="1">The sequence shown here is derived from an EMBL/GenBank/DDBJ whole genome shotgun (WGS) entry which is preliminary data.</text>
</comment>
<gene>
    <name evidence="1" type="ORF">Lalb_Chr11g0069791</name>
</gene>
<organism evidence="1 2">
    <name type="scientific">Lupinus albus</name>
    <name type="common">White lupine</name>
    <name type="synonym">Lupinus termis</name>
    <dbReference type="NCBI Taxonomy" id="3870"/>
    <lineage>
        <taxon>Eukaryota</taxon>
        <taxon>Viridiplantae</taxon>
        <taxon>Streptophyta</taxon>
        <taxon>Embryophyta</taxon>
        <taxon>Tracheophyta</taxon>
        <taxon>Spermatophyta</taxon>
        <taxon>Magnoliopsida</taxon>
        <taxon>eudicotyledons</taxon>
        <taxon>Gunneridae</taxon>
        <taxon>Pentapetalae</taxon>
        <taxon>rosids</taxon>
        <taxon>fabids</taxon>
        <taxon>Fabales</taxon>
        <taxon>Fabaceae</taxon>
        <taxon>Papilionoideae</taxon>
        <taxon>50 kb inversion clade</taxon>
        <taxon>genistoids sensu lato</taxon>
        <taxon>core genistoids</taxon>
        <taxon>Genisteae</taxon>
        <taxon>Lupinus</taxon>
    </lineage>
</organism>